<dbReference type="PROSITE" id="PS00330">
    <property type="entry name" value="HEMOLYSIN_CALCIUM"/>
    <property type="match status" value="3"/>
</dbReference>
<reference evidence="2 3" key="1">
    <citation type="submission" date="2019-05" db="EMBL/GenBank/DDBJ databases">
        <title>OXA-830, a novel chromosomally encoded expanded-spectrum class D beta-lactamase in Aeromonas simiae.</title>
        <authorList>
            <person name="Zhou W."/>
            <person name="Chen Q."/>
        </authorList>
    </citation>
    <scope>NUCLEOTIDE SEQUENCE [LARGE SCALE GENOMIC DNA]</scope>
    <source>
        <strain evidence="2 3">A6</strain>
    </source>
</reference>
<gene>
    <name evidence="2" type="ORF">FE240_14495</name>
</gene>
<evidence type="ECO:0000313" key="3">
    <source>
        <dbReference type="Proteomes" id="UP000594034"/>
    </source>
</evidence>
<dbReference type="PRINTS" id="PR00313">
    <property type="entry name" value="CABNDNGRPT"/>
</dbReference>
<evidence type="ECO:0000256" key="1">
    <source>
        <dbReference type="ARBA" id="ARBA00022837"/>
    </source>
</evidence>
<protein>
    <submittedName>
        <fullName evidence="2">Type I secretion C-terminal target domain-containing protein</fullName>
    </submittedName>
</protein>
<evidence type="ECO:0000313" key="2">
    <source>
        <dbReference type="EMBL" id="QFI55795.1"/>
    </source>
</evidence>
<dbReference type="Pfam" id="PF17963">
    <property type="entry name" value="Big_9"/>
    <property type="match status" value="1"/>
</dbReference>
<accession>A0A5J6X239</accession>
<keyword evidence="3" id="KW-1185">Reference proteome</keyword>
<dbReference type="InterPro" id="IPR011049">
    <property type="entry name" value="Serralysin-like_metalloprot_C"/>
</dbReference>
<dbReference type="NCBIfam" id="TIGR03661">
    <property type="entry name" value="T1SS_VCA0849"/>
    <property type="match status" value="1"/>
</dbReference>
<dbReference type="RefSeq" id="WP_193001902.1">
    <property type="nucleotide sequence ID" value="NZ_CP040449.1"/>
</dbReference>
<dbReference type="Proteomes" id="UP000594034">
    <property type="component" value="Chromosome"/>
</dbReference>
<dbReference type="EMBL" id="CP040449">
    <property type="protein sequence ID" value="QFI55795.1"/>
    <property type="molecule type" value="Genomic_DNA"/>
</dbReference>
<sequence>MTDLGGGEFGYIFEANASADVGRYTFGVTIRDGDGDEELKEISFNIINIGPVAGEDKYELNKDDFIPKEVVIAGSGSDIWVKGSVIDGSLTGPNKGSMTVGNNDAGGKNINVDSDLIGMTNEDFFSMFFSSNGEGVCFDELESAGVLHVITGSDNDILSALHEIDIDDPRIIVLRPDDGTLNLSGKLDLSANGMPIIVDGHVSSSANNLTINGFLYVKGNYSGKGNVTVDGCLVIEGDVNLGSSIHVNGSGDGSISVIEGDVEPIKIEFDDLLNNDHDPDGVLPIGEELYQSIFDSISTNIPGFIKQELRDTSGNLIGVQFMPVKDDNGNYGDGFEFTYTIVDADGETSTANVTVTLKEAAIQAEEEGECGSVMGTSRFAAPEPEPAGAFSHLQALIAGRLGVGVEALTLTMMLGYIQQHGDELGIKVSEAMAAEGPLAQEIAQGDALLVSADMSDTVVSLGAAEMVTFLGQLQSLTGAVSADPDLLLQTIQNMDVDTLGEVARELELVSFKGGANSLLQGGQGDDVLLSVGANDILVGGAGDDILVGGAGDDVLAGGAGNDVLIGGSGADTFVWQAGDEGTGERPAVDRVLDFNRHEGDCLDLRDLLQGESGASIDQYLSLLERDGSTVIAVKTTGSGAVNQEIVLEGVSFADLGGGSGSELLNSMLADGLIKVDEMM</sequence>
<name>A0A5J6X239_9GAMM</name>
<keyword evidence="1" id="KW-0106">Calcium</keyword>
<dbReference type="InterPro" id="IPR019960">
    <property type="entry name" value="T1SS_VCA0849"/>
</dbReference>
<dbReference type="Pfam" id="PF00353">
    <property type="entry name" value="HemolysinCabind"/>
    <property type="match status" value="2"/>
</dbReference>
<organism evidence="2 3">
    <name type="scientific">Aeromonas simiae</name>
    <dbReference type="NCBI Taxonomy" id="218936"/>
    <lineage>
        <taxon>Bacteria</taxon>
        <taxon>Pseudomonadati</taxon>
        <taxon>Pseudomonadota</taxon>
        <taxon>Gammaproteobacteria</taxon>
        <taxon>Aeromonadales</taxon>
        <taxon>Aeromonadaceae</taxon>
        <taxon>Aeromonas</taxon>
    </lineage>
</organism>
<dbReference type="AlphaFoldDB" id="A0A5J6X239"/>
<dbReference type="GO" id="GO:0005509">
    <property type="term" value="F:calcium ion binding"/>
    <property type="evidence" value="ECO:0007669"/>
    <property type="project" value="InterPro"/>
</dbReference>
<dbReference type="SUPFAM" id="SSF51120">
    <property type="entry name" value="beta-Roll"/>
    <property type="match status" value="1"/>
</dbReference>
<proteinExistence type="predicted"/>
<dbReference type="InterPro" id="IPR001343">
    <property type="entry name" value="Hemolysn_Ca-bd"/>
</dbReference>
<dbReference type="Gene3D" id="2.150.10.10">
    <property type="entry name" value="Serralysin-like metalloprotease, C-terminal"/>
    <property type="match status" value="1"/>
</dbReference>
<dbReference type="KEGG" id="asim:FE240_14495"/>
<dbReference type="InterPro" id="IPR018511">
    <property type="entry name" value="Hemolysin-typ_Ca-bd_CS"/>
</dbReference>